<dbReference type="InterPro" id="IPR050445">
    <property type="entry name" value="Bact_polysacc_biosynth/exp"/>
</dbReference>
<dbReference type="CDD" id="cd05387">
    <property type="entry name" value="BY-kinase"/>
    <property type="match status" value="1"/>
</dbReference>
<organism evidence="4">
    <name type="scientific">Actinomyces succiniciruminis</name>
    <dbReference type="NCBI Taxonomy" id="1522002"/>
    <lineage>
        <taxon>Bacteria</taxon>
        <taxon>Bacillati</taxon>
        <taxon>Actinomycetota</taxon>
        <taxon>Actinomycetes</taxon>
        <taxon>Actinomycetales</taxon>
        <taxon>Actinomycetaceae</taxon>
        <taxon>Actinomyces</taxon>
    </lineage>
</organism>
<keyword evidence="3" id="KW-0812">Transmembrane</keyword>
<feature type="transmembrane region" description="Helical" evidence="3">
    <location>
        <begin position="173"/>
        <end position="194"/>
    </location>
</feature>
<dbReference type="GO" id="GO:0005886">
    <property type="term" value="C:plasma membrane"/>
    <property type="evidence" value="ECO:0007669"/>
    <property type="project" value="TreeGrafter"/>
</dbReference>
<dbReference type="AlphaFoldDB" id="A0A1L7RBZ4"/>
<keyword evidence="3" id="KW-0472">Membrane</keyword>
<dbReference type="InterPro" id="IPR027417">
    <property type="entry name" value="P-loop_NTPase"/>
</dbReference>
<keyword evidence="3" id="KW-1133">Transmembrane helix</keyword>
<keyword evidence="1" id="KW-0547">Nucleotide-binding</keyword>
<dbReference type="GO" id="GO:0004713">
    <property type="term" value="F:protein tyrosine kinase activity"/>
    <property type="evidence" value="ECO:0007669"/>
    <property type="project" value="TreeGrafter"/>
</dbReference>
<dbReference type="InterPro" id="IPR005702">
    <property type="entry name" value="Wzc-like_C"/>
</dbReference>
<dbReference type="Gene3D" id="3.40.50.300">
    <property type="entry name" value="P-loop containing nucleotide triphosphate hydrolases"/>
    <property type="match status" value="1"/>
</dbReference>
<proteinExistence type="predicted"/>
<evidence type="ECO:0000256" key="1">
    <source>
        <dbReference type="ARBA" id="ARBA00022741"/>
    </source>
</evidence>
<evidence type="ECO:0000256" key="2">
    <source>
        <dbReference type="ARBA" id="ARBA00022840"/>
    </source>
</evidence>
<dbReference type="NCBIfam" id="TIGR01007">
    <property type="entry name" value="eps_fam"/>
    <property type="match status" value="1"/>
</dbReference>
<gene>
    <name evidence="4" type="ORF">AAM4_1605</name>
</gene>
<dbReference type="GO" id="GO:0005524">
    <property type="term" value="F:ATP binding"/>
    <property type="evidence" value="ECO:0007669"/>
    <property type="project" value="UniProtKB-KW"/>
</dbReference>
<dbReference type="RefSeq" id="WP_210580280.1">
    <property type="nucleotide sequence ID" value="NZ_LK995510.1"/>
</dbReference>
<evidence type="ECO:0000313" key="4">
    <source>
        <dbReference type="EMBL" id="CED91437.1"/>
    </source>
</evidence>
<reference evidence="4" key="1">
    <citation type="submission" date="2014-07" db="EMBL/GenBank/DDBJ databases">
        <authorList>
            <person name="Zhang J.E."/>
            <person name="Yang H."/>
            <person name="Guo J."/>
            <person name="Deng Z."/>
            <person name="Luo H."/>
            <person name="Luo M."/>
            <person name="Zhao B."/>
        </authorList>
    </citation>
    <scope>NUCLEOTIDE SEQUENCE</scope>
    <source>
        <strain evidence="4">AM4</strain>
    </source>
</reference>
<evidence type="ECO:0000256" key="3">
    <source>
        <dbReference type="SAM" id="Phobius"/>
    </source>
</evidence>
<dbReference type="PANTHER" id="PTHR32309">
    <property type="entry name" value="TYROSINE-PROTEIN KINASE"/>
    <property type="match status" value="1"/>
</dbReference>
<dbReference type="EMBL" id="LK995510">
    <property type="protein sequence ID" value="CED91437.1"/>
    <property type="molecule type" value="Genomic_DNA"/>
</dbReference>
<keyword evidence="2" id="KW-0067">ATP-binding</keyword>
<dbReference type="SUPFAM" id="SSF52540">
    <property type="entry name" value="P-loop containing nucleoside triphosphate hydrolases"/>
    <property type="match status" value="1"/>
</dbReference>
<protein>
    <submittedName>
        <fullName evidence="4">Exopolysaccharide biosynthesis protein chain length determinator</fullName>
    </submittedName>
</protein>
<accession>A0A1L7RBZ4</accession>
<sequence length="449" mass="46651">MTLESFISLTRRRAGVLLAVIVACVLAAAVVVRVTPVTYTASAVAYVRVNVPVGAQDDTEAHYAATQMAPRKITAIVPVFTSEAVGQRVVDALGLDTTAASVAQSLTATHAEDTATVSVSATAASAAEARSVADEAVLQAAQEVSELEGETSPVEVILMTPSRLSGVTRSPNAWAYLGLGALGGVVLGYLWIIFRELSDRRLHGAKAVIAAGRAAPLGAVPSSRSIAEDGPLRGADPDTEEELRRLRTNLLHVGPKGDIRVLVVSSARRQEGRTTVSVGLARVMAALGRRVVLVEGDLRAPSLAHVLGLPADVPGLSQLLEGTASLEEVLVSTSTPGLEILPAGATPSNPSELLASADMSILLQRLSTAHTVIIDSPPLLQFTDGAILAEQADGVLMVVRSARTTGEDLNDAVLAVEQGGAEVLGTVLNRAPASRRGRRRAADQGRRKS</sequence>
<name>A0A1L7RBZ4_9ACTO</name>
<dbReference type="PANTHER" id="PTHR32309:SF31">
    <property type="entry name" value="CAPSULAR EXOPOLYSACCHARIDE FAMILY"/>
    <property type="match status" value="1"/>
</dbReference>